<dbReference type="AlphaFoldDB" id="A0A0P7C1X6"/>
<evidence type="ECO:0000313" key="5">
    <source>
        <dbReference type="EMBL" id="KPM47321.1"/>
    </source>
</evidence>
<proteinExistence type="predicted"/>
<dbReference type="EMBL" id="LGTQ01000012">
    <property type="protein sequence ID" value="KPM47321.1"/>
    <property type="molecule type" value="Genomic_DNA"/>
</dbReference>
<dbReference type="InterPro" id="IPR016032">
    <property type="entry name" value="Sig_transdc_resp-reg_C-effctor"/>
</dbReference>
<gene>
    <name evidence="5" type="ORF">AFM12_16160</name>
</gene>
<keyword evidence="3" id="KW-0472">Membrane</keyword>
<accession>A0A0P7C1X6</accession>
<protein>
    <recommendedName>
        <fullName evidence="4">OmpR/PhoB-type domain-containing protein</fullName>
    </recommendedName>
</protein>
<evidence type="ECO:0000256" key="3">
    <source>
        <dbReference type="SAM" id="Phobius"/>
    </source>
</evidence>
<dbReference type="SMART" id="SM00862">
    <property type="entry name" value="Trans_reg_C"/>
    <property type="match status" value="1"/>
</dbReference>
<keyword evidence="1 2" id="KW-0238">DNA-binding</keyword>
<dbReference type="GO" id="GO:0006355">
    <property type="term" value="P:regulation of DNA-templated transcription"/>
    <property type="evidence" value="ECO:0007669"/>
    <property type="project" value="InterPro"/>
</dbReference>
<feature type="transmembrane region" description="Helical" evidence="3">
    <location>
        <begin position="114"/>
        <end position="132"/>
    </location>
</feature>
<feature type="domain" description="OmpR/PhoB-type" evidence="4">
    <location>
        <begin position="137"/>
        <end position="235"/>
    </location>
</feature>
<evidence type="ECO:0000256" key="1">
    <source>
        <dbReference type="ARBA" id="ARBA00023125"/>
    </source>
</evidence>
<reference evidence="5 6" key="1">
    <citation type="submission" date="2015-07" db="EMBL/GenBank/DDBJ databases">
        <title>The draft genome sequence of Leadbetterella sp. JN14-9.</title>
        <authorList>
            <person name="Liu Y."/>
            <person name="Du J."/>
            <person name="Shao Z."/>
        </authorList>
    </citation>
    <scope>NUCLEOTIDE SEQUENCE [LARGE SCALE GENOMIC DNA]</scope>
    <source>
        <strain evidence="5 6">JN14-9</strain>
    </source>
</reference>
<dbReference type="InterPro" id="IPR001867">
    <property type="entry name" value="OmpR/PhoB-type_DNA-bd"/>
</dbReference>
<dbReference type="GO" id="GO:0003677">
    <property type="term" value="F:DNA binding"/>
    <property type="evidence" value="ECO:0007669"/>
    <property type="project" value="UniProtKB-UniRule"/>
</dbReference>
<keyword evidence="3" id="KW-1133">Transmembrane helix</keyword>
<organism evidence="5 6">
    <name type="scientific">Jiulongibacter sediminis</name>
    <dbReference type="NCBI Taxonomy" id="1605367"/>
    <lineage>
        <taxon>Bacteria</taxon>
        <taxon>Pseudomonadati</taxon>
        <taxon>Bacteroidota</taxon>
        <taxon>Cytophagia</taxon>
        <taxon>Cytophagales</taxon>
        <taxon>Leadbetterellaceae</taxon>
        <taxon>Jiulongibacter</taxon>
    </lineage>
</organism>
<dbReference type="Gene3D" id="1.10.10.10">
    <property type="entry name" value="Winged helix-like DNA-binding domain superfamily/Winged helix DNA-binding domain"/>
    <property type="match status" value="1"/>
</dbReference>
<evidence type="ECO:0000313" key="6">
    <source>
        <dbReference type="Proteomes" id="UP000050454"/>
    </source>
</evidence>
<dbReference type="PROSITE" id="PS51755">
    <property type="entry name" value="OMPR_PHOB"/>
    <property type="match status" value="1"/>
</dbReference>
<dbReference type="Pfam" id="PF00486">
    <property type="entry name" value="Trans_reg_C"/>
    <property type="match status" value="1"/>
</dbReference>
<dbReference type="SUPFAM" id="SSF46894">
    <property type="entry name" value="C-terminal effector domain of the bipartite response regulators"/>
    <property type="match status" value="1"/>
</dbReference>
<dbReference type="CDD" id="cd00383">
    <property type="entry name" value="trans_reg_C"/>
    <property type="match status" value="1"/>
</dbReference>
<name>A0A0P7C1X6_9BACT</name>
<sequence length="237" mass="27016">MVAHELLKASGDTVSLVLPVKKLDELTYRIQFESDLSIHPDTLVSIAQQIAGTFDTSGESVFEVKDCYRKETVYSFLISPGEKKDLVPCKGRVLPQSCYYIEIQIAISEPALSYLWFLLAIPVLILGAFSYLKRTEKNSGENPGNISLDHRNQILRLGNVKVKLTYKEYRLLELLIQQPNQIVKRDYLQKVIWEDEGVIVSRSLDMYISRLRKKLASDPSVEIENVRGEGYKFIVNS</sequence>
<comment type="caution">
    <text evidence="5">The sequence shown here is derived from an EMBL/GenBank/DDBJ whole genome shotgun (WGS) entry which is preliminary data.</text>
</comment>
<evidence type="ECO:0000259" key="4">
    <source>
        <dbReference type="PROSITE" id="PS51755"/>
    </source>
</evidence>
<feature type="DNA-binding region" description="OmpR/PhoB-type" evidence="2">
    <location>
        <begin position="137"/>
        <end position="235"/>
    </location>
</feature>
<evidence type="ECO:0000256" key="2">
    <source>
        <dbReference type="PROSITE-ProRule" id="PRU01091"/>
    </source>
</evidence>
<dbReference type="InterPro" id="IPR036388">
    <property type="entry name" value="WH-like_DNA-bd_sf"/>
</dbReference>
<dbReference type="Proteomes" id="UP000050454">
    <property type="component" value="Unassembled WGS sequence"/>
</dbReference>
<keyword evidence="3" id="KW-0812">Transmembrane</keyword>
<dbReference type="GO" id="GO:0000160">
    <property type="term" value="P:phosphorelay signal transduction system"/>
    <property type="evidence" value="ECO:0007669"/>
    <property type="project" value="InterPro"/>
</dbReference>
<keyword evidence="6" id="KW-1185">Reference proteome</keyword>
<dbReference type="STRING" id="1605367.AFM12_16160"/>